<dbReference type="OrthoDB" id="5290453at2"/>
<dbReference type="eggNOG" id="ENOG5032DRM">
    <property type="taxonomic scope" value="Bacteria"/>
</dbReference>
<reference evidence="1 2" key="1">
    <citation type="journal article" date="2013" name="ISME J.">
        <title>By their genes ye shall know them: genomic signatures of predatory bacteria.</title>
        <authorList>
            <person name="Pasternak Z."/>
            <person name="Pietrokovski S."/>
            <person name="Rotem O."/>
            <person name="Gophna U."/>
            <person name="Lurie-Weinberger M.N."/>
            <person name="Jurkevitch E."/>
        </authorList>
    </citation>
    <scope>NUCLEOTIDE SEQUENCE [LARGE SCALE GENOMIC DNA]</scope>
    <source>
        <strain evidence="1 2">JSS</strain>
    </source>
</reference>
<evidence type="ECO:0000313" key="1">
    <source>
        <dbReference type="EMBL" id="AGH94366.1"/>
    </source>
</evidence>
<keyword evidence="2" id="KW-1185">Reference proteome</keyword>
<accession>M4V8M8</accession>
<organism evidence="1 2">
    <name type="scientific">Pseudobdellovibrio exovorus JSS</name>
    <dbReference type="NCBI Taxonomy" id="1184267"/>
    <lineage>
        <taxon>Bacteria</taxon>
        <taxon>Pseudomonadati</taxon>
        <taxon>Bdellovibrionota</taxon>
        <taxon>Bdellovibrionia</taxon>
        <taxon>Bdellovibrionales</taxon>
        <taxon>Pseudobdellovibrionaceae</taxon>
        <taxon>Pseudobdellovibrio</taxon>
    </lineage>
</organism>
<proteinExistence type="predicted"/>
<dbReference type="HOGENOM" id="CLU_996249_0_0_7"/>
<sequence length="258" mass="28325">MNQLKSVFVLIFTLFFTLHASAEVLFEGYYKVTQFKKHIGFLVLRHEIDKQTNNFKTTSFIKLAKEGFDMTESYQAVSDPELAPLSVNYLAAGDKKTKTINVTIKNQKMTGSVVEDGKTIKVNETVPKGVFLSSALYYIMLKSKSGLKTDTKFDYSAITEEGPVVMTGTVSVDKKMVTQGTQQLLKINNRFAGSDYDNLVTTKGEVISANTPGTMIESELVKNKDEALAGIKLPAGTLEKIFGNTPAGTTNPLHAKGK</sequence>
<dbReference type="KEGG" id="bex:A11Q_146"/>
<protein>
    <submittedName>
        <fullName evidence="1">Uncharacterized protein</fullName>
    </submittedName>
</protein>
<dbReference type="Proteomes" id="UP000012040">
    <property type="component" value="Chromosome"/>
</dbReference>
<dbReference type="STRING" id="1184267.A11Q_146"/>
<dbReference type="EMBL" id="CP003537">
    <property type="protein sequence ID" value="AGH94366.1"/>
    <property type="molecule type" value="Genomic_DNA"/>
</dbReference>
<dbReference type="RefSeq" id="WP_015468856.1">
    <property type="nucleotide sequence ID" value="NC_020813.1"/>
</dbReference>
<dbReference type="AlphaFoldDB" id="M4V8M8"/>
<gene>
    <name evidence="1" type="ORF">A11Q_146</name>
</gene>
<name>M4V8M8_9BACT</name>
<evidence type="ECO:0000313" key="2">
    <source>
        <dbReference type="Proteomes" id="UP000012040"/>
    </source>
</evidence>
<dbReference type="PATRIC" id="fig|1184267.3.peg.148"/>